<gene>
    <name evidence="9" type="ORF">SAMN05192549_11340</name>
</gene>
<proteinExistence type="inferred from homology"/>
<dbReference type="Gene3D" id="3.40.47.10">
    <property type="match status" value="1"/>
</dbReference>
<dbReference type="GO" id="GO:0006635">
    <property type="term" value="P:fatty acid beta-oxidation"/>
    <property type="evidence" value="ECO:0007669"/>
    <property type="project" value="TreeGrafter"/>
</dbReference>
<dbReference type="InterPro" id="IPR020615">
    <property type="entry name" value="Thiolase_acyl_enz_int_AS"/>
</dbReference>
<reference evidence="10" key="1">
    <citation type="submission" date="2016-11" db="EMBL/GenBank/DDBJ databases">
        <authorList>
            <person name="Varghese N."/>
            <person name="Submissions S."/>
        </authorList>
    </citation>
    <scope>NUCLEOTIDE SEQUENCE [LARGE SCALE GENOMIC DNA]</scope>
    <source>
        <strain evidence="10">Sac-22</strain>
    </source>
</reference>
<dbReference type="GO" id="GO:0005737">
    <property type="term" value="C:cytoplasm"/>
    <property type="evidence" value="ECO:0007669"/>
    <property type="project" value="UniProtKB-ARBA"/>
</dbReference>
<dbReference type="PIRSF" id="PIRSF000429">
    <property type="entry name" value="Ac-CoA_Ac_transf"/>
    <property type="match status" value="1"/>
</dbReference>
<feature type="active site" description="Proton acceptor" evidence="5">
    <location>
        <position position="364"/>
    </location>
</feature>
<dbReference type="CDD" id="cd00751">
    <property type="entry name" value="thiolase"/>
    <property type="match status" value="1"/>
</dbReference>
<evidence type="ECO:0000256" key="5">
    <source>
        <dbReference type="PIRSR" id="PIRSR000429-1"/>
    </source>
</evidence>
<evidence type="ECO:0000256" key="3">
    <source>
        <dbReference type="ARBA" id="ARBA00022679"/>
    </source>
</evidence>
<feature type="active site" description="Proton acceptor" evidence="5">
    <location>
        <position position="334"/>
    </location>
</feature>
<protein>
    <submittedName>
        <fullName evidence="9">Acetyl-CoA acyltransferase</fullName>
    </submittedName>
</protein>
<accession>A0A1M7R6Y6</accession>
<dbReference type="PROSITE" id="PS00737">
    <property type="entry name" value="THIOLASE_2"/>
    <property type="match status" value="1"/>
</dbReference>
<dbReference type="EMBL" id="FRCX01000013">
    <property type="protein sequence ID" value="SHN41838.1"/>
    <property type="molecule type" value="Genomic_DNA"/>
</dbReference>
<evidence type="ECO:0000259" key="8">
    <source>
        <dbReference type="Pfam" id="PF02803"/>
    </source>
</evidence>
<keyword evidence="3 6" id="KW-0808">Transferase</keyword>
<feature type="active site" description="Acyl-thioester intermediate" evidence="5">
    <location>
        <position position="89"/>
    </location>
</feature>
<keyword evidence="10" id="KW-1185">Reference proteome</keyword>
<dbReference type="SUPFAM" id="SSF53901">
    <property type="entry name" value="Thiolase-like"/>
    <property type="match status" value="2"/>
</dbReference>
<evidence type="ECO:0000256" key="4">
    <source>
        <dbReference type="ARBA" id="ARBA00023315"/>
    </source>
</evidence>
<dbReference type="PANTHER" id="PTHR43853">
    <property type="entry name" value="3-KETOACYL-COA THIOLASE, PEROXISOMAL"/>
    <property type="match status" value="1"/>
</dbReference>
<dbReference type="GO" id="GO:0010124">
    <property type="term" value="P:phenylacetate catabolic process"/>
    <property type="evidence" value="ECO:0007669"/>
    <property type="project" value="TreeGrafter"/>
</dbReference>
<dbReference type="InterPro" id="IPR020616">
    <property type="entry name" value="Thiolase_N"/>
</dbReference>
<organism evidence="9 10">
    <name type="scientific">Duganella sacchari</name>
    <dbReference type="NCBI Taxonomy" id="551987"/>
    <lineage>
        <taxon>Bacteria</taxon>
        <taxon>Pseudomonadati</taxon>
        <taxon>Pseudomonadota</taxon>
        <taxon>Betaproteobacteria</taxon>
        <taxon>Burkholderiales</taxon>
        <taxon>Oxalobacteraceae</taxon>
        <taxon>Telluria group</taxon>
        <taxon>Duganella</taxon>
    </lineage>
</organism>
<name>A0A1M7R6Y6_9BURK</name>
<dbReference type="InterPro" id="IPR002155">
    <property type="entry name" value="Thiolase"/>
</dbReference>
<dbReference type="RefSeq" id="WP_072788336.1">
    <property type="nucleotide sequence ID" value="NZ_FRCX01000013.1"/>
</dbReference>
<evidence type="ECO:0000313" key="10">
    <source>
        <dbReference type="Proteomes" id="UP000184339"/>
    </source>
</evidence>
<dbReference type="InterPro" id="IPR020613">
    <property type="entry name" value="Thiolase_CS"/>
</dbReference>
<comment type="similarity">
    <text evidence="2 6">Belongs to the thiolase-like superfamily. Thiolase family.</text>
</comment>
<comment type="pathway">
    <text evidence="1">Lipid metabolism.</text>
</comment>
<evidence type="ECO:0000256" key="2">
    <source>
        <dbReference type="ARBA" id="ARBA00010982"/>
    </source>
</evidence>
<dbReference type="Pfam" id="PF00108">
    <property type="entry name" value="Thiolase_N"/>
    <property type="match status" value="1"/>
</dbReference>
<dbReference type="PROSITE" id="PS00098">
    <property type="entry name" value="THIOLASE_1"/>
    <property type="match status" value="1"/>
</dbReference>
<dbReference type="STRING" id="551987.SAMN05192549_11340"/>
<dbReference type="InterPro" id="IPR050215">
    <property type="entry name" value="Thiolase-like_sf_Thiolase"/>
</dbReference>
<dbReference type="InterPro" id="IPR016039">
    <property type="entry name" value="Thiolase-like"/>
</dbReference>
<evidence type="ECO:0000256" key="6">
    <source>
        <dbReference type="RuleBase" id="RU003557"/>
    </source>
</evidence>
<dbReference type="GO" id="GO:0003988">
    <property type="term" value="F:acetyl-CoA C-acyltransferase activity"/>
    <property type="evidence" value="ECO:0007669"/>
    <property type="project" value="UniProtKB-ARBA"/>
</dbReference>
<evidence type="ECO:0000259" key="7">
    <source>
        <dbReference type="Pfam" id="PF00108"/>
    </source>
</evidence>
<dbReference type="FunFam" id="3.40.47.10:FF:000010">
    <property type="entry name" value="Acetyl-CoA acetyltransferase (Thiolase)"/>
    <property type="match status" value="1"/>
</dbReference>
<dbReference type="InterPro" id="IPR020617">
    <property type="entry name" value="Thiolase_C"/>
</dbReference>
<dbReference type="AlphaFoldDB" id="A0A1M7R6Y6"/>
<dbReference type="Proteomes" id="UP000184339">
    <property type="component" value="Unassembled WGS sequence"/>
</dbReference>
<evidence type="ECO:0000313" key="9">
    <source>
        <dbReference type="EMBL" id="SHN41838.1"/>
    </source>
</evidence>
<dbReference type="PANTHER" id="PTHR43853:SF21">
    <property type="entry name" value="STEROID 3-KETOACYL-COA THIOLASE"/>
    <property type="match status" value="1"/>
</dbReference>
<dbReference type="Pfam" id="PF02803">
    <property type="entry name" value="Thiolase_C"/>
    <property type="match status" value="1"/>
</dbReference>
<feature type="domain" description="Thiolase N-terminal" evidence="7">
    <location>
        <begin position="4"/>
        <end position="247"/>
    </location>
</feature>
<dbReference type="NCBIfam" id="TIGR01930">
    <property type="entry name" value="AcCoA-C-Actrans"/>
    <property type="match status" value="1"/>
</dbReference>
<keyword evidence="4 6" id="KW-0012">Acyltransferase</keyword>
<sequence>MKAVISGYARSPFHFSRKGKLAEVRPDDLGAQVVKGLMQRTGVDPALLDDVILGCAYPESSQGNNLARIVSLLAGFPHAVSAMTINRFCGSSMSAIHIAAANIEAGLGEAYLCVGVESMTMVPQGGFNFSPHPQLLADTDAYISMGDTAENVARKYEVARADQELLALQSHQKAAAAREAGRLKDEIVAITTANGDVIAEDGCIRPGTTLEALASLKPVFDPEHGVVTAGTSSPLTDGASAVLVTSEAFARQHGLQPTARIVSMAAVGCDPALMGIGPIPATQKALRLAGLTAEDIDVAEINEAFASQALACVRELGIRPEVLNLDGGGMAIGHPLGATGARITGKAASLLARTGGRYALAAQCIGGGQGIATILEKI</sequence>
<dbReference type="OrthoDB" id="8951704at2"/>
<evidence type="ECO:0000256" key="1">
    <source>
        <dbReference type="ARBA" id="ARBA00005189"/>
    </source>
</evidence>
<feature type="domain" description="Thiolase C-terminal" evidence="8">
    <location>
        <begin position="256"/>
        <end position="377"/>
    </location>
</feature>